<sequence>MSPHPRLNGNFSRLGAIIESGEEVAQIQPSFPTEGLLRRDNIVSLRYDFGLLSFAGERQGRPLLKVPNRTVRQLMSGYRRDAYDAAGVFRPSTYEIADRLNHMAKKVTINNFPPFAKGGQTTSPPFPKGG</sequence>
<dbReference type="AlphaFoldDB" id="A0A6P1E377"/>
<keyword evidence="2" id="KW-1185">Reference proteome</keyword>
<protein>
    <submittedName>
        <fullName evidence="1">Uncharacterized protein</fullName>
    </submittedName>
</protein>
<proteinExistence type="predicted"/>
<dbReference type="EMBL" id="JAAIJR010000256">
    <property type="protein sequence ID" value="NEX23633.1"/>
    <property type="molecule type" value="Genomic_DNA"/>
</dbReference>
<name>A0A6P1E377_9GAMM</name>
<evidence type="ECO:0000313" key="2">
    <source>
        <dbReference type="Proteomes" id="UP000471640"/>
    </source>
</evidence>
<dbReference type="Proteomes" id="UP000471640">
    <property type="component" value="Unassembled WGS sequence"/>
</dbReference>
<dbReference type="RefSeq" id="WP_164657055.1">
    <property type="nucleotide sequence ID" value="NZ_JAAIJR010000256.1"/>
</dbReference>
<gene>
    <name evidence="1" type="ORF">G3480_25720</name>
</gene>
<organism evidence="1 2">
    <name type="scientific">Thiorhodococcus mannitoliphagus</name>
    <dbReference type="NCBI Taxonomy" id="329406"/>
    <lineage>
        <taxon>Bacteria</taxon>
        <taxon>Pseudomonadati</taxon>
        <taxon>Pseudomonadota</taxon>
        <taxon>Gammaproteobacteria</taxon>
        <taxon>Chromatiales</taxon>
        <taxon>Chromatiaceae</taxon>
        <taxon>Thiorhodococcus</taxon>
    </lineage>
</organism>
<reference evidence="2" key="1">
    <citation type="journal article" date="2020" name="Microbiol. Resour. Announc.">
        <title>Draft Genome Sequences of Thiorhodococcus mannitoliphagus and Thiorhodococcus minor, Purple Sulfur Photosynthetic Bacteria in the Gammaproteobacterial Family Chromatiaceae.</title>
        <authorList>
            <person name="Aviles F.A."/>
            <person name="Meyer T.E."/>
            <person name="Kyndt J.A."/>
        </authorList>
    </citation>
    <scope>NUCLEOTIDE SEQUENCE [LARGE SCALE GENOMIC DNA]</scope>
    <source>
        <strain evidence="2">DSM 18266</strain>
    </source>
</reference>
<comment type="caution">
    <text evidence="1">The sequence shown here is derived from an EMBL/GenBank/DDBJ whole genome shotgun (WGS) entry which is preliminary data.</text>
</comment>
<evidence type="ECO:0000313" key="1">
    <source>
        <dbReference type="EMBL" id="NEX23633.1"/>
    </source>
</evidence>
<accession>A0A6P1E377</accession>
<reference evidence="1 2" key="2">
    <citation type="submission" date="2020-02" db="EMBL/GenBank/DDBJ databases">
        <title>Genome sequences of Thiorhodococcus mannitoliphagus and Thiorhodococcus minor, purple sulfur photosynthetic bacteria in the gammaproteobacterial family, Chromatiaceae.</title>
        <authorList>
            <person name="Aviles F.A."/>
            <person name="Meyer T.E."/>
            <person name="Kyndt J.A."/>
        </authorList>
    </citation>
    <scope>NUCLEOTIDE SEQUENCE [LARGE SCALE GENOMIC DNA]</scope>
    <source>
        <strain evidence="1 2">DSM 18266</strain>
    </source>
</reference>